<protein>
    <recommendedName>
        <fullName evidence="1">Cysteine--tRNA ligase, cytoplasmic</fullName>
    </recommendedName>
</protein>
<evidence type="ECO:0000313" key="2">
    <source>
        <dbReference type="EMBL" id="CAF1249795.1"/>
    </source>
</evidence>
<proteinExistence type="predicted"/>
<dbReference type="GO" id="GO:0005524">
    <property type="term" value="F:ATP binding"/>
    <property type="evidence" value="ECO:0007669"/>
    <property type="project" value="InterPro"/>
</dbReference>
<dbReference type="EMBL" id="CAJOBD010007084">
    <property type="protein sequence ID" value="CAF4077847.1"/>
    <property type="molecule type" value="Genomic_DNA"/>
</dbReference>
<reference evidence="2" key="1">
    <citation type="submission" date="2021-02" db="EMBL/GenBank/DDBJ databases">
        <authorList>
            <person name="Nowell W R."/>
        </authorList>
    </citation>
    <scope>NUCLEOTIDE SEQUENCE</scope>
</reference>
<sequence length="175" mass="20167">MTYAIKIGGVAAAETFNTTDELIAKYKHHNIRLHCLLNPWSSMLNLTNSNNDHVESYDRKITNFIHDVGDSLKKAQTLKLIDPYIVLNEYDNEMNQTFSKIKKNIHSALCNDIDLSGAMQWIISLIDITTEYINGEKIHVKLVQNVYDKIINLLKIFGLNYPDVFYCKKNLDDDK</sequence>
<accession>A0A815A2W1</accession>
<organism evidence="2 4">
    <name type="scientific">Rotaria sordida</name>
    <dbReference type="NCBI Taxonomy" id="392033"/>
    <lineage>
        <taxon>Eukaryota</taxon>
        <taxon>Metazoa</taxon>
        <taxon>Spiralia</taxon>
        <taxon>Gnathifera</taxon>
        <taxon>Rotifera</taxon>
        <taxon>Eurotatoria</taxon>
        <taxon>Bdelloidea</taxon>
        <taxon>Philodinida</taxon>
        <taxon>Philodinidae</taxon>
        <taxon>Rotaria</taxon>
    </lineage>
</organism>
<dbReference type="PANTHER" id="PTHR10890">
    <property type="entry name" value="CYSTEINYL-TRNA SYNTHETASE"/>
    <property type="match status" value="1"/>
</dbReference>
<dbReference type="PANTHER" id="PTHR10890:SF3">
    <property type="entry name" value="CYSTEINE--TRNA LIGASE, CYTOPLASMIC"/>
    <property type="match status" value="1"/>
</dbReference>
<evidence type="ECO:0000256" key="1">
    <source>
        <dbReference type="ARBA" id="ARBA00039362"/>
    </source>
</evidence>
<dbReference type="Proteomes" id="UP000663836">
    <property type="component" value="Unassembled WGS sequence"/>
</dbReference>
<evidence type="ECO:0000313" key="3">
    <source>
        <dbReference type="EMBL" id="CAF4077847.1"/>
    </source>
</evidence>
<dbReference type="GO" id="GO:0006423">
    <property type="term" value="P:cysteinyl-tRNA aminoacylation"/>
    <property type="evidence" value="ECO:0007669"/>
    <property type="project" value="TreeGrafter"/>
</dbReference>
<dbReference type="GO" id="GO:0004817">
    <property type="term" value="F:cysteine-tRNA ligase activity"/>
    <property type="evidence" value="ECO:0007669"/>
    <property type="project" value="TreeGrafter"/>
</dbReference>
<comment type="caution">
    <text evidence="2">The sequence shown here is derived from an EMBL/GenBank/DDBJ whole genome shotgun (WGS) entry which is preliminary data.</text>
</comment>
<dbReference type="InterPro" id="IPR009080">
    <property type="entry name" value="tRNAsynth_Ia_anticodon-bd"/>
</dbReference>
<dbReference type="EMBL" id="CAJNOT010001794">
    <property type="protein sequence ID" value="CAF1249795.1"/>
    <property type="molecule type" value="Genomic_DNA"/>
</dbReference>
<evidence type="ECO:0000313" key="4">
    <source>
        <dbReference type="Proteomes" id="UP000663864"/>
    </source>
</evidence>
<dbReference type="GO" id="GO:0005737">
    <property type="term" value="C:cytoplasm"/>
    <property type="evidence" value="ECO:0007669"/>
    <property type="project" value="TreeGrafter"/>
</dbReference>
<dbReference type="Proteomes" id="UP000663864">
    <property type="component" value="Unassembled WGS sequence"/>
</dbReference>
<dbReference type="InterPro" id="IPR024909">
    <property type="entry name" value="Cys-tRNA/MSH_ligase"/>
</dbReference>
<name>A0A815A2W1_9BILA</name>
<gene>
    <name evidence="3" type="ORF">JBS370_LOCUS30526</name>
    <name evidence="2" type="ORF">ZHD862_LOCUS25325</name>
</gene>
<dbReference type="SUPFAM" id="SSF47323">
    <property type="entry name" value="Anticodon-binding domain of a subclass of class I aminoacyl-tRNA synthetases"/>
    <property type="match status" value="1"/>
</dbReference>
<dbReference type="AlphaFoldDB" id="A0A815A2W1"/>